<dbReference type="EMBL" id="CM024800">
    <property type="protein sequence ID" value="KAG8012919.1"/>
    <property type="molecule type" value="Genomic_DNA"/>
</dbReference>
<dbReference type="Proteomes" id="UP000805704">
    <property type="component" value="Chromosome 12"/>
</dbReference>
<gene>
    <name evidence="1" type="primary">HERC3</name>
    <name evidence="1" type="ORF">GBF38_020882</name>
</gene>
<accession>A0ACB7FFF8</accession>
<name>A0ACB7FFF8_NIBAL</name>
<organism evidence="1 2">
    <name type="scientific">Nibea albiflora</name>
    <name type="common">Yellow drum</name>
    <name type="synonym">Corvina albiflora</name>
    <dbReference type="NCBI Taxonomy" id="240163"/>
    <lineage>
        <taxon>Eukaryota</taxon>
        <taxon>Metazoa</taxon>
        <taxon>Chordata</taxon>
        <taxon>Craniata</taxon>
        <taxon>Vertebrata</taxon>
        <taxon>Euteleostomi</taxon>
        <taxon>Actinopterygii</taxon>
        <taxon>Neopterygii</taxon>
        <taxon>Teleostei</taxon>
        <taxon>Neoteleostei</taxon>
        <taxon>Acanthomorphata</taxon>
        <taxon>Eupercaria</taxon>
        <taxon>Sciaenidae</taxon>
        <taxon>Nibea</taxon>
    </lineage>
</organism>
<comment type="caution">
    <text evidence="1">The sequence shown here is derived from an EMBL/GenBank/DDBJ whole genome shotgun (WGS) entry which is preliminary data.</text>
</comment>
<keyword evidence="2" id="KW-1185">Reference proteome</keyword>
<reference evidence="1" key="1">
    <citation type="submission" date="2020-04" db="EMBL/GenBank/DDBJ databases">
        <title>A chromosome-scale assembly and high-density genetic map of the yellow drum (Nibea albiflora) genome.</title>
        <authorList>
            <person name="Xu D."/>
            <person name="Zhang W."/>
            <person name="Chen R."/>
            <person name="Tan P."/>
            <person name="Wang L."/>
            <person name="Song H."/>
            <person name="Tian L."/>
            <person name="Zhu Q."/>
            <person name="Wang B."/>
        </authorList>
    </citation>
    <scope>NUCLEOTIDE SEQUENCE</scope>
    <source>
        <strain evidence="1">ZJHYS-2018</strain>
    </source>
</reference>
<evidence type="ECO:0000313" key="2">
    <source>
        <dbReference type="Proteomes" id="UP000805704"/>
    </source>
</evidence>
<proteinExistence type="predicted"/>
<evidence type="ECO:0000313" key="1">
    <source>
        <dbReference type="EMBL" id="KAG8012919.1"/>
    </source>
</evidence>
<protein>
    <submittedName>
        <fullName evidence="1">E3 ubiquitin-protein ligase HERC3</fullName>
    </submittedName>
</protein>
<sequence length="986" mass="111561">METDSLLQPASGGRLRNCSFGRTDSTDESPLSEFVKYKEKIQAVSCADDSVTLLSERGSVLYVDAHTYTPQPLQFFSNIPVSQVSCGSQHSVALTKDGQVFAWGQDSRGQLGLGRRKLGATSPQHVQTVSVIPLVQIAAGGEQSFAVSVSGSVFSWGRNDCGQLGVGDRKGNKEQSLYLRIYRFCHVNLNFNFVSADRHTPTSVCSLNMKKSVQVSCGEDHTAVLTKTGAVFTFGSGQHGQLGHNSLSDELRPRLVAELWGAKVSKIACGRHHTLVLTDSKKVYSFGRRERGQLGRGEESHPSVPLPVRLPQDHLQVRNVFAGGNCSYATCASNKEVHEAPDIVDKAAQNHLEGAIDKWISECDSKSWKKIKQEVQRAFSSASYLNNSFLEQRQEKHFQTSPKYSGLNLSLARQAFKKLVKKDQVLAEVEPAVLRLLRSTDKKPLGVEGLRMYLLLIELLHAIQRHKRQQTSTKLAQVVAAAVLSLSPDSLQVIGDWWSSLSSSTMKKHVKVWKKALSEILSFQPVPRNSGVRNLLQVLQYMYNANSRIAESRRMADSDFYLMIDKDFLLDDLQLWHLAQSRRKHEEAGSLILCSFPFVMDVQSKKMAFDMNAEYSKIQSVQRITLDLLLECQVPLPEDVLFELHLRRTSVLEDTFEQLAAHDGDAKTPLVVSFDGNLPIDDLNLYHKDFFYEVFHKMVSPESGMFMFNDSETLAWFPSRATQEDQRYFHFGFLCGLALYNSCIIHLPFPLALFKKLLGVKPSLEDLMEFSPCVGKSLQYVLEDDQPENLGMDFLILWDGTEVELDPEDPEKPVTSQNKEEFVDAYVNHAFNTSVRSVFQDFKRGFFQLCDRDLVKLFHPNELREVLVGKDYNDWAKLKQTTSYEGDFHAGHPTIQMFWEVFDELNEAQKKAFLWFVTGFEREPIHGMNTIKMKIKAAQVKDHLSNDQYYPEAHTCFSCLELPLYSTKEIMQSKLTEALSNKNIYR</sequence>